<feature type="domain" description="Penicillin-binding protein transpeptidase" evidence="1">
    <location>
        <begin position="1"/>
        <end position="76"/>
    </location>
</feature>
<dbReference type="SUPFAM" id="SSF56601">
    <property type="entry name" value="beta-lactamase/transpeptidase-like"/>
    <property type="match status" value="1"/>
</dbReference>
<feature type="non-terminal residue" evidence="2">
    <location>
        <position position="1"/>
    </location>
</feature>
<dbReference type="GO" id="GO:0008658">
    <property type="term" value="F:penicillin binding"/>
    <property type="evidence" value="ECO:0007669"/>
    <property type="project" value="InterPro"/>
</dbReference>
<evidence type="ECO:0000259" key="1">
    <source>
        <dbReference type="Pfam" id="PF00905"/>
    </source>
</evidence>
<proteinExistence type="predicted"/>
<dbReference type="Proteomes" id="UP000615026">
    <property type="component" value="Unassembled WGS sequence"/>
</dbReference>
<dbReference type="Pfam" id="PF00905">
    <property type="entry name" value="Transpeptidase"/>
    <property type="match status" value="1"/>
</dbReference>
<gene>
    <name evidence="2" type="ORF">IQ260_12630</name>
</gene>
<evidence type="ECO:0000313" key="2">
    <source>
        <dbReference type="EMBL" id="MBE9067504.1"/>
    </source>
</evidence>
<comment type="caution">
    <text evidence="2">The sequence shown here is derived from an EMBL/GenBank/DDBJ whole genome shotgun (WGS) entry which is preliminary data.</text>
</comment>
<protein>
    <submittedName>
        <fullName evidence="2">Class D beta-lactamase</fullName>
    </submittedName>
</protein>
<dbReference type="EMBL" id="JADEXP010000100">
    <property type="protein sequence ID" value="MBE9067504.1"/>
    <property type="molecule type" value="Genomic_DNA"/>
</dbReference>
<evidence type="ECO:0000313" key="3">
    <source>
        <dbReference type="Proteomes" id="UP000615026"/>
    </source>
</evidence>
<dbReference type="InterPro" id="IPR001460">
    <property type="entry name" value="PCN-bd_Tpept"/>
</dbReference>
<reference evidence="2" key="1">
    <citation type="submission" date="2020-10" db="EMBL/GenBank/DDBJ databases">
        <authorList>
            <person name="Castelo-Branco R."/>
            <person name="Eusebio N."/>
            <person name="Adriana R."/>
            <person name="Vieira A."/>
            <person name="Brugerolle De Fraissinette N."/>
            <person name="Rezende De Castro R."/>
            <person name="Schneider M.P."/>
            <person name="Vasconcelos V."/>
            <person name="Leao P.N."/>
        </authorList>
    </citation>
    <scope>NUCLEOTIDE SEQUENCE</scope>
    <source>
        <strain evidence="2">LEGE 11479</strain>
    </source>
</reference>
<dbReference type="AlphaFoldDB" id="A0A928ZU61"/>
<dbReference type="Gene3D" id="3.40.710.10">
    <property type="entry name" value="DD-peptidase/beta-lactamase superfamily"/>
    <property type="match status" value="1"/>
</dbReference>
<accession>A0A928ZU61</accession>
<dbReference type="InterPro" id="IPR012338">
    <property type="entry name" value="Beta-lactam/transpept-like"/>
</dbReference>
<name>A0A928ZU61_LEPEC</name>
<sequence>PFSNDTIKTVKHILIFEKTPVYIIRAKSGWANFGEPDSEQIGWYVGYVEQDDNTYFFATNIAIRDADDSKARETLTRLSLKTLGLL</sequence>
<organism evidence="2 3">
    <name type="scientific">Leptolyngbya cf. ectocarpi LEGE 11479</name>
    <dbReference type="NCBI Taxonomy" id="1828722"/>
    <lineage>
        <taxon>Bacteria</taxon>
        <taxon>Bacillati</taxon>
        <taxon>Cyanobacteriota</taxon>
        <taxon>Cyanophyceae</taxon>
        <taxon>Leptolyngbyales</taxon>
        <taxon>Leptolyngbyaceae</taxon>
        <taxon>Leptolyngbya group</taxon>
        <taxon>Leptolyngbya</taxon>
    </lineage>
</organism>
<dbReference type="RefSeq" id="WP_265579513.1">
    <property type="nucleotide sequence ID" value="NZ_JADEXP010000100.1"/>
</dbReference>
<keyword evidence="3" id="KW-1185">Reference proteome</keyword>